<reference evidence="2 3" key="1">
    <citation type="journal article" date="2019" name="PLoS ONE">
        <title>Comparative genome analysis indicates high evolutionary potential of pathogenicity genes in Colletotrichum tanaceti.</title>
        <authorList>
            <person name="Lelwala R.V."/>
            <person name="Korhonen P.K."/>
            <person name="Young N.D."/>
            <person name="Scott J.B."/>
            <person name="Ades P.A."/>
            <person name="Gasser R.B."/>
            <person name="Taylor P.W.J."/>
        </authorList>
    </citation>
    <scope>NUCLEOTIDE SEQUENCE [LARGE SCALE GENOMIC DNA]</scope>
    <source>
        <strain evidence="2">BRIP57314</strain>
    </source>
</reference>
<dbReference type="EMBL" id="PJEX01000318">
    <property type="protein sequence ID" value="TKW51313.1"/>
    <property type="molecule type" value="Genomic_DNA"/>
</dbReference>
<evidence type="ECO:0000313" key="2">
    <source>
        <dbReference type="EMBL" id="TKW51313.1"/>
    </source>
</evidence>
<evidence type="ECO:0000256" key="1">
    <source>
        <dbReference type="SAM" id="MobiDB-lite"/>
    </source>
</evidence>
<sequence>MSACVAFTLILPQPKLDLEPLVVRHAAGNDILPFADHLKVEPANDFRDQFVQLHDGHVLAQAHARPDAEHESASLHLANHFFRGIRPLFALSSSSSNNNHRSGRNAPGSGAYSRGSRCTTLALLVISAPGGTHVPPTTLPPGDGATRAKRFGAGGFSRSDSLDG</sequence>
<dbReference type="AlphaFoldDB" id="A0A4U6X8D5"/>
<accession>A0A4U6X8D5</accession>
<name>A0A4U6X8D5_9PEZI</name>
<gene>
    <name evidence="2" type="ORF">CTA1_13014</name>
</gene>
<proteinExistence type="predicted"/>
<organism evidence="2 3">
    <name type="scientific">Colletotrichum tanaceti</name>
    <dbReference type="NCBI Taxonomy" id="1306861"/>
    <lineage>
        <taxon>Eukaryota</taxon>
        <taxon>Fungi</taxon>
        <taxon>Dikarya</taxon>
        <taxon>Ascomycota</taxon>
        <taxon>Pezizomycotina</taxon>
        <taxon>Sordariomycetes</taxon>
        <taxon>Hypocreomycetidae</taxon>
        <taxon>Glomerellales</taxon>
        <taxon>Glomerellaceae</taxon>
        <taxon>Colletotrichum</taxon>
        <taxon>Colletotrichum destructivum species complex</taxon>
    </lineage>
</organism>
<evidence type="ECO:0000313" key="3">
    <source>
        <dbReference type="Proteomes" id="UP000310108"/>
    </source>
</evidence>
<feature type="region of interest" description="Disordered" evidence="1">
    <location>
        <begin position="130"/>
        <end position="164"/>
    </location>
</feature>
<protein>
    <submittedName>
        <fullName evidence="2">Uncharacterized protein</fullName>
    </submittedName>
</protein>
<dbReference type="Proteomes" id="UP000310108">
    <property type="component" value="Unassembled WGS sequence"/>
</dbReference>
<feature type="region of interest" description="Disordered" evidence="1">
    <location>
        <begin position="93"/>
        <end position="113"/>
    </location>
</feature>
<keyword evidence="3" id="KW-1185">Reference proteome</keyword>
<comment type="caution">
    <text evidence="2">The sequence shown here is derived from an EMBL/GenBank/DDBJ whole genome shotgun (WGS) entry which is preliminary data.</text>
</comment>